<protein>
    <submittedName>
        <fullName evidence="2">Protein kinase-like domain, concanavalin A-like lectin/glucanase domain protein</fullName>
    </submittedName>
</protein>
<organism evidence="2">
    <name type="scientific">Tanacetum cinerariifolium</name>
    <name type="common">Dalmatian daisy</name>
    <name type="synonym">Chrysanthemum cinerariifolium</name>
    <dbReference type="NCBI Taxonomy" id="118510"/>
    <lineage>
        <taxon>Eukaryota</taxon>
        <taxon>Viridiplantae</taxon>
        <taxon>Streptophyta</taxon>
        <taxon>Embryophyta</taxon>
        <taxon>Tracheophyta</taxon>
        <taxon>Spermatophyta</taxon>
        <taxon>Magnoliopsida</taxon>
        <taxon>eudicotyledons</taxon>
        <taxon>Gunneridae</taxon>
        <taxon>Pentapetalae</taxon>
        <taxon>asterids</taxon>
        <taxon>campanulids</taxon>
        <taxon>Asterales</taxon>
        <taxon>Asteraceae</taxon>
        <taxon>Asteroideae</taxon>
        <taxon>Anthemideae</taxon>
        <taxon>Anthemidinae</taxon>
        <taxon>Tanacetum</taxon>
    </lineage>
</organism>
<sequence>MQEKNIRDESRFLALGWHLKELHVNWAHLEKKRARLRTYNKSLEQLCIQREFKEETEKEIKEEEEDSLKHFDTFPTMKELRLGPRRKPSNLGKICNFIGRVKGLKVFVGNFTYECEFMVLEDTTSVIDHDLGLVVFEKPFVKATGLVYDREEGTITFEKYKENIVFKIPHEMEIFKHIDFTDIKTDRIPPFVIESDDYTAKKPTALIA</sequence>
<feature type="coiled-coil region" evidence="1">
    <location>
        <begin position="29"/>
        <end position="63"/>
    </location>
</feature>
<dbReference type="GO" id="GO:0016301">
    <property type="term" value="F:kinase activity"/>
    <property type="evidence" value="ECO:0007669"/>
    <property type="project" value="UniProtKB-KW"/>
</dbReference>
<proteinExistence type="predicted"/>
<keyword evidence="1" id="KW-0175">Coiled coil</keyword>
<dbReference type="EMBL" id="BKCJ010007039">
    <property type="protein sequence ID" value="GEU75213.1"/>
    <property type="molecule type" value="Genomic_DNA"/>
</dbReference>
<evidence type="ECO:0000313" key="2">
    <source>
        <dbReference type="EMBL" id="GEU75213.1"/>
    </source>
</evidence>
<name>A0A6L2MMM4_TANCI</name>
<reference evidence="2" key="1">
    <citation type="journal article" date="2019" name="Sci. Rep.">
        <title>Draft genome of Tanacetum cinerariifolium, the natural source of mosquito coil.</title>
        <authorList>
            <person name="Yamashiro T."/>
            <person name="Shiraishi A."/>
            <person name="Satake H."/>
            <person name="Nakayama K."/>
        </authorList>
    </citation>
    <scope>NUCLEOTIDE SEQUENCE</scope>
</reference>
<dbReference type="AlphaFoldDB" id="A0A6L2MMM4"/>
<keyword evidence="2" id="KW-0808">Transferase</keyword>
<dbReference type="GO" id="GO:0030246">
    <property type="term" value="F:carbohydrate binding"/>
    <property type="evidence" value="ECO:0007669"/>
    <property type="project" value="UniProtKB-KW"/>
</dbReference>
<accession>A0A6L2MMM4</accession>
<gene>
    <name evidence="2" type="ORF">Tci_047191</name>
</gene>
<keyword evidence="2" id="KW-0430">Lectin</keyword>
<evidence type="ECO:0000256" key="1">
    <source>
        <dbReference type="SAM" id="Coils"/>
    </source>
</evidence>
<keyword evidence="2" id="KW-0418">Kinase</keyword>
<comment type="caution">
    <text evidence="2">The sequence shown here is derived from an EMBL/GenBank/DDBJ whole genome shotgun (WGS) entry which is preliminary data.</text>
</comment>